<dbReference type="PANTHER" id="PTHR34154">
    <property type="entry name" value="ALKALI-SENSITIVE LINKAGE PROTEIN 1"/>
    <property type="match status" value="1"/>
</dbReference>
<dbReference type="GO" id="GO:0071966">
    <property type="term" value="P:fungal-type cell wall polysaccharide metabolic process"/>
    <property type="evidence" value="ECO:0007669"/>
    <property type="project" value="TreeGrafter"/>
</dbReference>
<dbReference type="InterPro" id="IPR017853">
    <property type="entry name" value="GH"/>
</dbReference>
<gene>
    <name evidence="2" type="ORF">A4X13_0g3092</name>
</gene>
<organism evidence="2 3">
    <name type="scientific">Tilletia indica</name>
    <dbReference type="NCBI Taxonomy" id="43049"/>
    <lineage>
        <taxon>Eukaryota</taxon>
        <taxon>Fungi</taxon>
        <taxon>Dikarya</taxon>
        <taxon>Basidiomycota</taxon>
        <taxon>Ustilaginomycotina</taxon>
        <taxon>Exobasidiomycetes</taxon>
        <taxon>Tilletiales</taxon>
        <taxon>Tilletiaceae</taxon>
        <taxon>Tilletia</taxon>
    </lineage>
</organism>
<dbReference type="Pfam" id="PF11790">
    <property type="entry name" value="Glyco_hydro_cc"/>
    <property type="match status" value="1"/>
</dbReference>
<dbReference type="SUPFAM" id="SSF51445">
    <property type="entry name" value="(Trans)glycosidases"/>
    <property type="match status" value="1"/>
</dbReference>
<keyword evidence="3" id="KW-1185">Reference proteome</keyword>
<dbReference type="Proteomes" id="UP000077521">
    <property type="component" value="Unassembled WGS sequence"/>
</dbReference>
<evidence type="ECO:0000313" key="3">
    <source>
        <dbReference type="Proteomes" id="UP000077521"/>
    </source>
</evidence>
<reference evidence="2" key="1">
    <citation type="submission" date="2016-04" db="EMBL/GenBank/DDBJ databases">
        <authorList>
            <person name="Nguyen H.D."/>
            <person name="Samba Siva P."/>
            <person name="Cullis J."/>
            <person name="Levesque C.A."/>
            <person name="Hambleton S."/>
        </authorList>
    </citation>
    <scope>NUCLEOTIDE SEQUENCE</scope>
    <source>
        <strain evidence="2">DAOMC 236416</strain>
    </source>
</reference>
<dbReference type="InterPro" id="IPR024655">
    <property type="entry name" value="Asl1_glyco_hydro_catalytic"/>
</dbReference>
<comment type="caution">
    <text evidence="2">The sequence shown here is derived from an EMBL/GenBank/DDBJ whole genome shotgun (WGS) entry which is preliminary data.</text>
</comment>
<dbReference type="InterPro" id="IPR053183">
    <property type="entry name" value="ASL1"/>
</dbReference>
<accession>A0A177TSK7</accession>
<dbReference type="Gene3D" id="3.20.20.80">
    <property type="entry name" value="Glycosidases"/>
    <property type="match status" value="1"/>
</dbReference>
<protein>
    <recommendedName>
        <fullName evidence="1">Asl1-like glycosyl hydrolase catalytic domain-containing protein</fullName>
    </recommendedName>
</protein>
<dbReference type="GO" id="GO:0009277">
    <property type="term" value="C:fungal-type cell wall"/>
    <property type="evidence" value="ECO:0007669"/>
    <property type="project" value="TreeGrafter"/>
</dbReference>
<feature type="domain" description="Asl1-like glycosyl hydrolase catalytic" evidence="1">
    <location>
        <begin position="41"/>
        <end position="266"/>
    </location>
</feature>
<name>A0A177TSK7_9BASI</name>
<evidence type="ECO:0000259" key="1">
    <source>
        <dbReference type="Pfam" id="PF11790"/>
    </source>
</evidence>
<dbReference type="AlphaFoldDB" id="A0A177TSK7"/>
<reference evidence="2" key="2">
    <citation type="journal article" date="2019" name="IMA Fungus">
        <title>Genome sequencing and comparison of five Tilletia species to identify candidate genes for the detection of regulated species infecting wheat.</title>
        <authorList>
            <person name="Nguyen H.D.T."/>
            <person name="Sultana T."/>
            <person name="Kesanakurti P."/>
            <person name="Hambleton S."/>
        </authorList>
    </citation>
    <scope>NUCLEOTIDE SEQUENCE</scope>
    <source>
        <strain evidence="2">DAOMC 236416</strain>
    </source>
</reference>
<dbReference type="PANTHER" id="PTHR34154:SF3">
    <property type="entry name" value="ALKALI-SENSITIVE LINKAGE PROTEIN 1"/>
    <property type="match status" value="1"/>
</dbReference>
<dbReference type="EMBL" id="LWDF02000164">
    <property type="protein sequence ID" value="KAE8255284.1"/>
    <property type="molecule type" value="Genomic_DNA"/>
</dbReference>
<proteinExistence type="predicted"/>
<evidence type="ECO:0000313" key="2">
    <source>
        <dbReference type="EMBL" id="KAE8255284.1"/>
    </source>
</evidence>
<sequence>MTLASRLTVTLVAALALVLPAQAARRGAPWGVDDRWSSRILGGNSSVTWYHHWAAGPILSLSPAVEFVPTFWGAKKSKSWAIRKAEMAIKPPAYVLAFNEPDVPTQANLTPSAALDLYMAELWPLKKNFTSMKLSSPQLCYNLTWLDQFMTGARARNAEPDFLAVHWYGSPNLTRYQTYLNKIHAKYPTKDIWVTETGLTNKANVTEAQAMNFMLQMLNWTDTQPFIKRVTWTGFFGFGSPPDTYISPQMALFTANGTLRDSGRAYAYAVPGKVYNASSFADTLKKI</sequence>